<keyword evidence="2" id="KW-1185">Reference proteome</keyword>
<name>A0A8S3R9L4_MYTED</name>
<dbReference type="AlphaFoldDB" id="A0A8S3R9L4"/>
<evidence type="ECO:0000313" key="2">
    <source>
        <dbReference type="Proteomes" id="UP000683360"/>
    </source>
</evidence>
<proteinExistence type="predicted"/>
<organism evidence="1 2">
    <name type="scientific">Mytilus edulis</name>
    <name type="common">Blue mussel</name>
    <dbReference type="NCBI Taxonomy" id="6550"/>
    <lineage>
        <taxon>Eukaryota</taxon>
        <taxon>Metazoa</taxon>
        <taxon>Spiralia</taxon>
        <taxon>Lophotrochozoa</taxon>
        <taxon>Mollusca</taxon>
        <taxon>Bivalvia</taxon>
        <taxon>Autobranchia</taxon>
        <taxon>Pteriomorphia</taxon>
        <taxon>Mytilida</taxon>
        <taxon>Mytiloidea</taxon>
        <taxon>Mytilidae</taxon>
        <taxon>Mytilinae</taxon>
        <taxon>Mytilus</taxon>
    </lineage>
</organism>
<protein>
    <submittedName>
        <fullName evidence="1">Uncharacterized protein</fullName>
    </submittedName>
</protein>
<evidence type="ECO:0000313" key="1">
    <source>
        <dbReference type="EMBL" id="CAG2206051.1"/>
    </source>
</evidence>
<sequence length="154" mass="17608">MLRKRDDSLRFYEYLCQQFGSEEDVKVRRLTSIACDIGNEFFKQIRSGSNGEGLNLKGSDVDLMLISPEFSVYEYHSDIPVKSKTVPLVMDTDDTQPCFTKLRIVCGRSSLCVPDAVSHSDRNGKVLSSKLIKQTMLEDVLQYFQPIKRYMAHV</sequence>
<dbReference type="EMBL" id="CAJPWZ010001037">
    <property type="protein sequence ID" value="CAG2206051.1"/>
    <property type="molecule type" value="Genomic_DNA"/>
</dbReference>
<reference evidence="1" key="1">
    <citation type="submission" date="2021-03" db="EMBL/GenBank/DDBJ databases">
        <authorList>
            <person name="Bekaert M."/>
        </authorList>
    </citation>
    <scope>NUCLEOTIDE SEQUENCE</scope>
</reference>
<dbReference type="Proteomes" id="UP000683360">
    <property type="component" value="Unassembled WGS sequence"/>
</dbReference>
<gene>
    <name evidence="1" type="ORF">MEDL_20392</name>
</gene>
<accession>A0A8S3R9L4</accession>
<comment type="caution">
    <text evidence="1">The sequence shown here is derived from an EMBL/GenBank/DDBJ whole genome shotgun (WGS) entry which is preliminary data.</text>
</comment>
<dbReference type="OrthoDB" id="5949259at2759"/>